<sequence length="83" mass="9633">MMIAETTSALSADERPFEGDPFKAFIEMKRPALEAVDILKRRAPALFSRSRGSTLYQIFWRRVAEANNGEREQTIYSVWKYTD</sequence>
<evidence type="ECO:0000313" key="1">
    <source>
        <dbReference type="EMBL" id="KAL1252023.1"/>
    </source>
</evidence>
<gene>
    <name evidence="1" type="ORF">QQF64_019819</name>
</gene>
<comment type="caution">
    <text evidence="1">The sequence shown here is derived from an EMBL/GenBank/DDBJ whole genome shotgun (WGS) entry which is preliminary data.</text>
</comment>
<evidence type="ECO:0000313" key="2">
    <source>
        <dbReference type="Proteomes" id="UP001558613"/>
    </source>
</evidence>
<protein>
    <submittedName>
        <fullName evidence="1">Uncharacterized protein</fullName>
    </submittedName>
</protein>
<proteinExistence type="predicted"/>
<dbReference type="EMBL" id="JAYMGO010000022">
    <property type="protein sequence ID" value="KAL1252023.1"/>
    <property type="molecule type" value="Genomic_DNA"/>
</dbReference>
<accession>A0ABR3LGR0</accession>
<name>A0ABR3LGR0_9TELE</name>
<reference evidence="1 2" key="1">
    <citation type="submission" date="2023-09" db="EMBL/GenBank/DDBJ databases">
        <authorList>
            <person name="Wang M."/>
        </authorList>
    </citation>
    <scope>NUCLEOTIDE SEQUENCE [LARGE SCALE GENOMIC DNA]</scope>
    <source>
        <strain evidence="1">GT-2023</strain>
        <tissue evidence="1">Liver</tissue>
    </source>
</reference>
<dbReference type="Proteomes" id="UP001558613">
    <property type="component" value="Unassembled WGS sequence"/>
</dbReference>
<organism evidence="1 2">
    <name type="scientific">Cirrhinus molitorella</name>
    <name type="common">mud carp</name>
    <dbReference type="NCBI Taxonomy" id="172907"/>
    <lineage>
        <taxon>Eukaryota</taxon>
        <taxon>Metazoa</taxon>
        <taxon>Chordata</taxon>
        <taxon>Craniata</taxon>
        <taxon>Vertebrata</taxon>
        <taxon>Euteleostomi</taxon>
        <taxon>Actinopterygii</taxon>
        <taxon>Neopterygii</taxon>
        <taxon>Teleostei</taxon>
        <taxon>Ostariophysi</taxon>
        <taxon>Cypriniformes</taxon>
        <taxon>Cyprinidae</taxon>
        <taxon>Labeoninae</taxon>
        <taxon>Labeonini</taxon>
        <taxon>Cirrhinus</taxon>
    </lineage>
</organism>
<keyword evidence="2" id="KW-1185">Reference proteome</keyword>